<accession>A0ABW1EA23</accession>
<dbReference type="Gene3D" id="1.10.3230.20">
    <property type="entry name" value="P22 tail accessory factor (Gp4)"/>
    <property type="match status" value="1"/>
</dbReference>
<gene>
    <name evidence="1" type="ORF">ACFPT7_02165</name>
</gene>
<evidence type="ECO:0000313" key="1">
    <source>
        <dbReference type="EMBL" id="MFC5861090.1"/>
    </source>
</evidence>
<protein>
    <submittedName>
        <fullName evidence="1">Uncharacterized protein</fullName>
    </submittedName>
</protein>
<comment type="caution">
    <text evidence="1">The sequence shown here is derived from an EMBL/GenBank/DDBJ whole genome shotgun (WGS) entry which is preliminary data.</text>
</comment>
<dbReference type="Proteomes" id="UP001596091">
    <property type="component" value="Unassembled WGS sequence"/>
</dbReference>
<organism evidence="1 2">
    <name type="scientific">Acidicapsa dinghuensis</name>
    <dbReference type="NCBI Taxonomy" id="2218256"/>
    <lineage>
        <taxon>Bacteria</taxon>
        <taxon>Pseudomonadati</taxon>
        <taxon>Acidobacteriota</taxon>
        <taxon>Terriglobia</taxon>
        <taxon>Terriglobales</taxon>
        <taxon>Acidobacteriaceae</taxon>
        <taxon>Acidicapsa</taxon>
    </lineage>
</organism>
<proteinExistence type="predicted"/>
<dbReference type="RefSeq" id="WP_263334459.1">
    <property type="nucleotide sequence ID" value="NZ_JAGSYH010000002.1"/>
</dbReference>
<evidence type="ECO:0000313" key="2">
    <source>
        <dbReference type="Proteomes" id="UP001596091"/>
    </source>
</evidence>
<sequence length="258" mass="27631">MAVTFNGSAVTARAADLIQSAAYEIGAFSPGEAVNPAEALWGLEVLQRIIDQWNAKRGMIYAVSFDLYNLTANHGPHTIGPTGDFDTGPAANYRPVRVASASFVLNPGSTNPVDLPVQMRDKDWWAANPLKSLTSSIITDCYYEPASPNGNLNFFPICNTNGVVRLEQWSSLAQALTLQTQLGLVQGYWEALVATLALALCPSFEKQPSPVLAARQAAAVKTIFENNDPPPRIDTASGMPGTAGTGRPDFNFLTGMRG</sequence>
<dbReference type="InterPro" id="IPR038258">
    <property type="entry name" value="Gp4_sf"/>
</dbReference>
<name>A0ABW1EA23_9BACT</name>
<reference evidence="2" key="1">
    <citation type="journal article" date="2019" name="Int. J. Syst. Evol. Microbiol.">
        <title>The Global Catalogue of Microorganisms (GCM) 10K type strain sequencing project: providing services to taxonomists for standard genome sequencing and annotation.</title>
        <authorList>
            <consortium name="The Broad Institute Genomics Platform"/>
            <consortium name="The Broad Institute Genome Sequencing Center for Infectious Disease"/>
            <person name="Wu L."/>
            <person name="Ma J."/>
        </authorList>
    </citation>
    <scope>NUCLEOTIDE SEQUENCE [LARGE SCALE GENOMIC DNA]</scope>
    <source>
        <strain evidence="2">JCM 4087</strain>
    </source>
</reference>
<dbReference type="EMBL" id="JBHSPH010000001">
    <property type="protein sequence ID" value="MFC5861090.1"/>
    <property type="molecule type" value="Genomic_DNA"/>
</dbReference>
<keyword evidence="2" id="KW-1185">Reference proteome</keyword>